<keyword evidence="1" id="KW-0004">4Fe-4S</keyword>
<dbReference type="InterPro" id="IPR007202">
    <property type="entry name" value="4Fe-4S_dom"/>
</dbReference>
<dbReference type="PANTHER" id="PTHR40072:SF1">
    <property type="entry name" value="MOLYBDOPTERIN-GUANINE DINUCLEOTIDE BIOSYNTHESIS ADAPTER PROTEIN"/>
    <property type="match status" value="1"/>
</dbReference>
<accession>A0A239A7X8</accession>
<dbReference type="OrthoDB" id="9789936at2"/>
<gene>
    <name evidence="6" type="ORF">SAMN04488503_1899</name>
</gene>
<dbReference type="PANTHER" id="PTHR40072">
    <property type="entry name" value="MOLYBDOPTERIN-GUANINE DINUCLEOTIDE BIOSYNTHESIS ADAPTER PROTEIN-RELATED"/>
    <property type="match status" value="1"/>
</dbReference>
<dbReference type="NCBIfam" id="TIGR00176">
    <property type="entry name" value="mobB"/>
    <property type="match status" value="1"/>
</dbReference>
<evidence type="ECO:0000313" key="7">
    <source>
        <dbReference type="Proteomes" id="UP000198324"/>
    </source>
</evidence>
<evidence type="ECO:0000256" key="2">
    <source>
        <dbReference type="ARBA" id="ARBA00022723"/>
    </source>
</evidence>
<evidence type="ECO:0000256" key="4">
    <source>
        <dbReference type="ARBA" id="ARBA00023014"/>
    </source>
</evidence>
<organism evidence="6 7">
    <name type="scientific">Humidesulfovibrio mexicanus</name>
    <dbReference type="NCBI Taxonomy" id="147047"/>
    <lineage>
        <taxon>Bacteria</taxon>
        <taxon>Pseudomonadati</taxon>
        <taxon>Thermodesulfobacteriota</taxon>
        <taxon>Desulfovibrionia</taxon>
        <taxon>Desulfovibrionales</taxon>
        <taxon>Desulfovibrionaceae</taxon>
        <taxon>Humidesulfovibrio</taxon>
    </lineage>
</organism>
<reference evidence="6 7" key="1">
    <citation type="submission" date="2017-06" db="EMBL/GenBank/DDBJ databases">
        <authorList>
            <person name="Kim H.J."/>
            <person name="Triplett B.A."/>
        </authorList>
    </citation>
    <scope>NUCLEOTIDE SEQUENCE [LARGE SCALE GENOMIC DNA]</scope>
    <source>
        <strain evidence="6 7">DSM 13116</strain>
    </source>
</reference>
<evidence type="ECO:0000259" key="5">
    <source>
        <dbReference type="PROSITE" id="PS51656"/>
    </source>
</evidence>
<keyword evidence="3" id="KW-0408">Iron</keyword>
<evidence type="ECO:0000256" key="1">
    <source>
        <dbReference type="ARBA" id="ARBA00022485"/>
    </source>
</evidence>
<name>A0A239A7X8_9BACT</name>
<dbReference type="GO" id="GO:0005525">
    <property type="term" value="F:GTP binding"/>
    <property type="evidence" value="ECO:0007669"/>
    <property type="project" value="InterPro"/>
</dbReference>
<dbReference type="EMBL" id="FZOC01000003">
    <property type="protein sequence ID" value="SNR91717.1"/>
    <property type="molecule type" value="Genomic_DNA"/>
</dbReference>
<keyword evidence="2" id="KW-0479">Metal-binding</keyword>
<dbReference type="Pfam" id="PF03205">
    <property type="entry name" value="MobB"/>
    <property type="match status" value="1"/>
</dbReference>
<evidence type="ECO:0000313" key="6">
    <source>
        <dbReference type="EMBL" id="SNR91717.1"/>
    </source>
</evidence>
<dbReference type="InterPro" id="IPR004435">
    <property type="entry name" value="MobB_dom"/>
</dbReference>
<evidence type="ECO:0000256" key="3">
    <source>
        <dbReference type="ARBA" id="ARBA00023004"/>
    </source>
</evidence>
<dbReference type="Pfam" id="PF04060">
    <property type="entry name" value="FeS"/>
    <property type="match status" value="1"/>
</dbReference>
<protein>
    <submittedName>
        <fullName evidence="6">Molybdopterin-guanine dinucleotide biosynthesis protein B</fullName>
    </submittedName>
</protein>
<dbReference type="GO" id="GO:0006777">
    <property type="term" value="P:Mo-molybdopterin cofactor biosynthetic process"/>
    <property type="evidence" value="ECO:0007669"/>
    <property type="project" value="InterPro"/>
</dbReference>
<dbReference type="Gene3D" id="1.10.15.40">
    <property type="entry name" value="Electron transport complex subunit B, putative Fe-S cluster"/>
    <property type="match status" value="1"/>
</dbReference>
<dbReference type="InterPro" id="IPR027417">
    <property type="entry name" value="P-loop_NTPase"/>
</dbReference>
<dbReference type="AlphaFoldDB" id="A0A239A7X8"/>
<dbReference type="SUPFAM" id="SSF52540">
    <property type="entry name" value="P-loop containing nucleoside triphosphate hydrolases"/>
    <property type="match status" value="1"/>
</dbReference>
<dbReference type="Gene3D" id="3.40.50.300">
    <property type="entry name" value="P-loop containing nucleotide triphosphate hydrolases"/>
    <property type="match status" value="1"/>
</dbReference>
<dbReference type="PROSITE" id="PS51656">
    <property type="entry name" value="4FE4S"/>
    <property type="match status" value="1"/>
</dbReference>
<dbReference type="Proteomes" id="UP000198324">
    <property type="component" value="Unassembled WGS sequence"/>
</dbReference>
<dbReference type="InterPro" id="IPR052539">
    <property type="entry name" value="MGD_biosynthesis_adapter"/>
</dbReference>
<dbReference type="GO" id="GO:0051539">
    <property type="term" value="F:4 iron, 4 sulfur cluster binding"/>
    <property type="evidence" value="ECO:0007669"/>
    <property type="project" value="UniProtKB-KW"/>
</dbReference>
<keyword evidence="4" id="KW-0411">Iron-sulfur</keyword>
<proteinExistence type="predicted"/>
<sequence>MRAIAVVGFKKSGKTTLAMELAEALRKQGLSVTLVKHSHHGFDEKADTDTARFRQRADMVVGFSPGGSFVSWPKERSLTELMPLITTDFVVMEGGKTLGVMPRIIIAGDEATAAELDPELALAAYGDQALDELMATRDVAGLARIAVKAGFLLPGLDCGGCGRENCRGLAVDIVAGTATVADCKAMNASIRITVGGQPMPLNPFVAGIFRSGILGMLSELKGFTSGTVDIRIA</sequence>
<dbReference type="GO" id="GO:0046872">
    <property type="term" value="F:metal ion binding"/>
    <property type="evidence" value="ECO:0007669"/>
    <property type="project" value="UniProtKB-KW"/>
</dbReference>
<dbReference type="RefSeq" id="WP_089274057.1">
    <property type="nucleotide sequence ID" value="NZ_FZOC01000003.1"/>
</dbReference>
<feature type="domain" description="4Fe-4S" evidence="5">
    <location>
        <begin position="141"/>
        <end position="200"/>
    </location>
</feature>
<keyword evidence="7" id="KW-1185">Reference proteome</keyword>